<keyword evidence="1" id="KW-0472">Membrane</keyword>
<keyword evidence="1" id="KW-0812">Transmembrane</keyword>
<feature type="transmembrane region" description="Helical" evidence="1">
    <location>
        <begin position="50"/>
        <end position="71"/>
    </location>
</feature>
<protein>
    <submittedName>
        <fullName evidence="2">Uncharacterized protein</fullName>
    </submittedName>
</protein>
<gene>
    <name evidence="2" type="ORF">FA047_01680</name>
</gene>
<dbReference type="OrthoDB" id="182994at2"/>
<name>A0A4V5P170_9SPHI</name>
<keyword evidence="1" id="KW-1133">Transmembrane helix</keyword>
<dbReference type="Pfam" id="PF18943">
    <property type="entry name" value="DUF5690"/>
    <property type="match status" value="1"/>
</dbReference>
<evidence type="ECO:0000313" key="3">
    <source>
        <dbReference type="Proteomes" id="UP000307244"/>
    </source>
</evidence>
<organism evidence="2 3">
    <name type="scientific">Pedobacter frigoris</name>
    <dbReference type="NCBI Taxonomy" id="2571272"/>
    <lineage>
        <taxon>Bacteria</taxon>
        <taxon>Pseudomonadati</taxon>
        <taxon>Bacteroidota</taxon>
        <taxon>Sphingobacteriia</taxon>
        <taxon>Sphingobacteriales</taxon>
        <taxon>Sphingobacteriaceae</taxon>
        <taxon>Pedobacter</taxon>
    </lineage>
</organism>
<sequence>MTAEDKRAVLKEYGIGIIGIGLVYMMLTTMRDFSVEIWNEIDIHWDKTVFSITEAVTGIVVLMAIGCLSLIRNNIKGFWGTQYIIALGLLLSGGSTLFFYIHLITPFWWMLLVGKGMFFNLYTYTSRAF</sequence>
<dbReference type="AlphaFoldDB" id="A0A4V5P170"/>
<dbReference type="EMBL" id="SWBQ01000001">
    <property type="protein sequence ID" value="TKC08832.1"/>
    <property type="molecule type" value="Genomic_DNA"/>
</dbReference>
<dbReference type="InterPro" id="IPR043745">
    <property type="entry name" value="DUF5690"/>
</dbReference>
<accession>A0A4V5P170</accession>
<proteinExistence type="predicted"/>
<reference evidence="2 3" key="1">
    <citation type="submission" date="2019-04" db="EMBL/GenBank/DDBJ databases">
        <title>Pedobacter sp. RP-3-15 sp. nov., isolated from Arctic soil.</title>
        <authorList>
            <person name="Dahal R.H."/>
            <person name="Kim D.-U."/>
        </authorList>
    </citation>
    <scope>NUCLEOTIDE SEQUENCE [LARGE SCALE GENOMIC DNA]</scope>
    <source>
        <strain evidence="2 3">RP-3-15</strain>
    </source>
</reference>
<keyword evidence="3" id="KW-1185">Reference proteome</keyword>
<evidence type="ECO:0000313" key="2">
    <source>
        <dbReference type="EMBL" id="TKC08832.1"/>
    </source>
</evidence>
<feature type="transmembrane region" description="Helical" evidence="1">
    <location>
        <begin position="107"/>
        <end position="125"/>
    </location>
</feature>
<dbReference type="Proteomes" id="UP000307244">
    <property type="component" value="Unassembled WGS sequence"/>
</dbReference>
<feature type="transmembrane region" description="Helical" evidence="1">
    <location>
        <begin position="83"/>
        <end position="101"/>
    </location>
</feature>
<feature type="transmembrane region" description="Helical" evidence="1">
    <location>
        <begin position="12"/>
        <end position="30"/>
    </location>
</feature>
<evidence type="ECO:0000256" key="1">
    <source>
        <dbReference type="SAM" id="Phobius"/>
    </source>
</evidence>
<comment type="caution">
    <text evidence="2">The sequence shown here is derived from an EMBL/GenBank/DDBJ whole genome shotgun (WGS) entry which is preliminary data.</text>
</comment>